<feature type="transmembrane region" description="Helical" evidence="2">
    <location>
        <begin position="693"/>
        <end position="713"/>
    </location>
</feature>
<dbReference type="EMBL" id="KZ293435">
    <property type="protein sequence ID" value="PBK67714.1"/>
    <property type="molecule type" value="Genomic_DNA"/>
</dbReference>
<sequence length="848" mass="94320">MFLPQWLLNALRRVLRGHAGGLSPLKGILFLWRFFRRLFQRVSRTQDDGAPDKPPQHIADQVSYLPLGVEPMKCTMSLVVNGDTDEPVPAAVCRSAVIPGGPQSSHGMAPMSVASRSQTGLTLEADLNASNGHPPLHGSRLSSITSSLIEASLYSSAHSNFSRSSQSISSTAYNSAADAHLSSSDVHPPHTSTPGQGRLSSGSEAAAAPHPPTAAQRDGQNQNGVPNFTLRDDYAYIRAVVPSDTGFFVQDRPRKAYNPDSLLIAPLTNSFFLHDIPRSWSVHAHPRGPRYYVRESYTSANTSSMPSMPCVSLPLRVITDANIVDPAEWRLLSRFLDNIISYMYAGGISVPPKVDLFLGQRWSDREGTMVCVYYFADHIHRSIFWLDAFDIRIFSRGDSILTTEPSHLAHAIEAQYWSVLTVYESSFYHMGLIAARHHYDCFPGCQEMTGDTIEEAKDFIIDCLAEASETSYIRYGLTLPQLQQYLSIMTSIINSRGSYYHPGSLCAVARIMMYRSNGRYVDFYGEPGAKLGRFGQHNRERYKRLRTPLILLLSPLLFFASDTHYIALLELFVDGVTTAEWSAFIRKLSNEWQDFVINATVLLNANIAFLAIQSIDDSSVDKGRSPAQIASYVSTIVSIGSITVGLLLLQKYRHKNRVYYIPQWDFLGIQRGELGEKLGLETLAIMYSLPWALLMWAMIFFLAAFCIMCFTASSLLVRMIVGSILLAIGTLIFWYLTISRERYELRWYVRAHAHLVNAWDQLPPGLSARLPAKFNMGWMKRMPRMGSNNVEMAAMDSSTTASLDSDESTTCSQTSVSSYETSLASSSATMSLYDTASMRSHGTGVDVV</sequence>
<keyword evidence="2" id="KW-0472">Membrane</keyword>
<evidence type="ECO:0000256" key="1">
    <source>
        <dbReference type="SAM" id="MobiDB-lite"/>
    </source>
</evidence>
<feature type="transmembrane region" description="Helical" evidence="2">
    <location>
        <begin position="549"/>
        <end position="568"/>
    </location>
</feature>
<gene>
    <name evidence="3" type="ORF">ARMSODRAFT_1085780</name>
</gene>
<evidence type="ECO:0000256" key="2">
    <source>
        <dbReference type="SAM" id="Phobius"/>
    </source>
</evidence>
<reference evidence="4" key="1">
    <citation type="journal article" date="2017" name="Nat. Ecol. Evol.">
        <title>Genome expansion and lineage-specific genetic innovations in the forest pathogenic fungi Armillaria.</title>
        <authorList>
            <person name="Sipos G."/>
            <person name="Prasanna A.N."/>
            <person name="Walter M.C."/>
            <person name="O'Connor E."/>
            <person name="Balint B."/>
            <person name="Krizsan K."/>
            <person name="Kiss B."/>
            <person name="Hess J."/>
            <person name="Varga T."/>
            <person name="Slot J."/>
            <person name="Riley R."/>
            <person name="Boka B."/>
            <person name="Rigling D."/>
            <person name="Barry K."/>
            <person name="Lee J."/>
            <person name="Mihaltcheva S."/>
            <person name="LaButti K."/>
            <person name="Lipzen A."/>
            <person name="Waldron R."/>
            <person name="Moloney N.M."/>
            <person name="Sperisen C."/>
            <person name="Kredics L."/>
            <person name="Vagvoelgyi C."/>
            <person name="Patrignani A."/>
            <person name="Fitzpatrick D."/>
            <person name="Nagy I."/>
            <person name="Doyle S."/>
            <person name="Anderson J.B."/>
            <person name="Grigoriev I.V."/>
            <person name="Gueldener U."/>
            <person name="Muensterkoetter M."/>
            <person name="Nagy L.G."/>
        </authorList>
    </citation>
    <scope>NUCLEOTIDE SEQUENCE [LARGE SCALE GENOMIC DNA]</scope>
    <source>
        <strain evidence="4">28-4</strain>
    </source>
</reference>
<accession>A0A2H3BFM0</accession>
<evidence type="ECO:0000313" key="3">
    <source>
        <dbReference type="EMBL" id="PBK67714.1"/>
    </source>
</evidence>
<keyword evidence="4" id="KW-1185">Reference proteome</keyword>
<proteinExistence type="predicted"/>
<feature type="region of interest" description="Disordered" evidence="1">
    <location>
        <begin position="179"/>
        <end position="227"/>
    </location>
</feature>
<feature type="transmembrane region" description="Helical" evidence="2">
    <location>
        <begin position="719"/>
        <end position="738"/>
    </location>
</feature>
<protein>
    <submittedName>
        <fullName evidence="3">Uncharacterized protein</fullName>
    </submittedName>
</protein>
<dbReference type="STRING" id="1076256.A0A2H3BFM0"/>
<name>A0A2H3BFM0_9AGAR</name>
<dbReference type="AlphaFoldDB" id="A0A2H3BFM0"/>
<feature type="transmembrane region" description="Helical" evidence="2">
    <location>
        <begin position="629"/>
        <end position="649"/>
    </location>
</feature>
<keyword evidence="2" id="KW-0812">Transmembrane</keyword>
<keyword evidence="2" id="KW-1133">Transmembrane helix</keyword>
<feature type="compositionally biased region" description="Polar residues" evidence="1">
    <location>
        <begin position="181"/>
        <end position="203"/>
    </location>
</feature>
<dbReference type="Proteomes" id="UP000218334">
    <property type="component" value="Unassembled WGS sequence"/>
</dbReference>
<evidence type="ECO:0000313" key="4">
    <source>
        <dbReference type="Proteomes" id="UP000218334"/>
    </source>
</evidence>
<organism evidence="3 4">
    <name type="scientific">Armillaria solidipes</name>
    <dbReference type="NCBI Taxonomy" id="1076256"/>
    <lineage>
        <taxon>Eukaryota</taxon>
        <taxon>Fungi</taxon>
        <taxon>Dikarya</taxon>
        <taxon>Basidiomycota</taxon>
        <taxon>Agaricomycotina</taxon>
        <taxon>Agaricomycetes</taxon>
        <taxon>Agaricomycetidae</taxon>
        <taxon>Agaricales</taxon>
        <taxon>Marasmiineae</taxon>
        <taxon>Physalacriaceae</taxon>
        <taxon>Armillaria</taxon>
    </lineage>
</organism>